<dbReference type="GO" id="GO:0016301">
    <property type="term" value="F:kinase activity"/>
    <property type="evidence" value="ECO:0007669"/>
    <property type="project" value="UniProtKB-KW"/>
</dbReference>
<dbReference type="InterPro" id="IPR029056">
    <property type="entry name" value="Ribokinase-like"/>
</dbReference>
<keyword evidence="1 6" id="KW-0547">Nucleotide-binding</keyword>
<dbReference type="SUPFAM" id="SSF53613">
    <property type="entry name" value="Ribokinase-like"/>
    <property type="match status" value="1"/>
</dbReference>
<evidence type="ECO:0000256" key="1">
    <source>
        <dbReference type="ARBA" id="ARBA00022741"/>
    </source>
</evidence>
<evidence type="ECO:0000313" key="9">
    <source>
        <dbReference type="Proteomes" id="UP000294575"/>
    </source>
</evidence>
<dbReference type="GO" id="GO:0046496">
    <property type="term" value="P:nicotinamide nucleotide metabolic process"/>
    <property type="evidence" value="ECO:0007669"/>
    <property type="project" value="UniProtKB-UniRule"/>
</dbReference>
<evidence type="ECO:0000256" key="3">
    <source>
        <dbReference type="ARBA" id="ARBA00022857"/>
    </source>
</evidence>
<comment type="cofactor">
    <cofactor evidence="6">
        <name>Mg(2+)</name>
        <dbReference type="ChEBI" id="CHEBI:18420"/>
    </cofactor>
</comment>
<feature type="binding site" evidence="6">
    <location>
        <position position="151"/>
    </location>
    <ligand>
        <name>(6S)-NADPHX</name>
        <dbReference type="ChEBI" id="CHEBI:64076"/>
    </ligand>
</feature>
<dbReference type="AlphaFoldDB" id="A0A4R6TVI2"/>
<dbReference type="NCBIfam" id="TIGR00196">
    <property type="entry name" value="yjeF_cterm"/>
    <property type="match status" value="1"/>
</dbReference>
<dbReference type="RefSeq" id="WP_240622479.1">
    <property type="nucleotide sequence ID" value="NZ_LNJZ01000005.1"/>
</dbReference>
<evidence type="ECO:0000256" key="5">
    <source>
        <dbReference type="ARBA" id="ARBA00023239"/>
    </source>
</evidence>
<dbReference type="Pfam" id="PF01256">
    <property type="entry name" value="Carb_kinase"/>
    <property type="match status" value="1"/>
</dbReference>
<evidence type="ECO:0000256" key="6">
    <source>
        <dbReference type="HAMAP-Rule" id="MF_01965"/>
    </source>
</evidence>
<dbReference type="EC" id="4.2.1.136" evidence="6"/>
<keyword evidence="3 6" id="KW-0521">NADP</keyword>
<dbReference type="CDD" id="cd01171">
    <property type="entry name" value="YXKO-related"/>
    <property type="match status" value="1"/>
</dbReference>
<dbReference type="EMBL" id="SNYK01000011">
    <property type="protein sequence ID" value="TDQ36682.1"/>
    <property type="molecule type" value="Genomic_DNA"/>
</dbReference>
<dbReference type="PANTHER" id="PTHR12592">
    <property type="entry name" value="ATP-DEPENDENT (S)-NAD(P)H-HYDRATE DEHYDRATASE FAMILY MEMBER"/>
    <property type="match status" value="1"/>
</dbReference>
<feature type="binding site" evidence="6">
    <location>
        <position position="102"/>
    </location>
    <ligand>
        <name>(6S)-NADPHX</name>
        <dbReference type="ChEBI" id="CHEBI:64076"/>
    </ligand>
</feature>
<dbReference type="HAMAP" id="MF_01965">
    <property type="entry name" value="NADHX_dehydratase"/>
    <property type="match status" value="1"/>
</dbReference>
<name>A0A4R6TVI2_9GAMM</name>
<comment type="catalytic activity">
    <reaction evidence="6">
        <text>(6S)-NADHX + ADP = AMP + phosphate + NADH + H(+)</text>
        <dbReference type="Rhea" id="RHEA:32223"/>
        <dbReference type="ChEBI" id="CHEBI:15378"/>
        <dbReference type="ChEBI" id="CHEBI:43474"/>
        <dbReference type="ChEBI" id="CHEBI:57945"/>
        <dbReference type="ChEBI" id="CHEBI:64074"/>
        <dbReference type="ChEBI" id="CHEBI:456215"/>
        <dbReference type="ChEBI" id="CHEBI:456216"/>
        <dbReference type="EC" id="4.2.1.136"/>
    </reaction>
</comment>
<keyword evidence="8" id="KW-0418">Kinase</keyword>
<feature type="binding site" evidence="6">
    <location>
        <begin position="188"/>
        <end position="192"/>
    </location>
    <ligand>
        <name>AMP</name>
        <dbReference type="ChEBI" id="CHEBI:456215"/>
    </ligand>
</feature>
<dbReference type="Proteomes" id="UP000294575">
    <property type="component" value="Unassembled WGS sequence"/>
</dbReference>
<feature type="binding site" evidence="6">
    <location>
        <position position="217"/>
    </location>
    <ligand>
        <name>AMP</name>
        <dbReference type="ChEBI" id="CHEBI:456215"/>
    </ligand>
</feature>
<dbReference type="PANTHER" id="PTHR12592:SF0">
    <property type="entry name" value="ATP-DEPENDENT (S)-NAD(P)H-HYDRATE DEHYDRATASE"/>
    <property type="match status" value="1"/>
</dbReference>
<dbReference type="GO" id="GO:0052855">
    <property type="term" value="F:ADP-dependent NAD(P)H-hydrate dehydratase activity"/>
    <property type="evidence" value="ECO:0007669"/>
    <property type="project" value="UniProtKB-UniRule"/>
</dbReference>
<comment type="caution">
    <text evidence="8">The sequence shown here is derived from an EMBL/GenBank/DDBJ whole genome shotgun (WGS) entry which is preliminary data.</text>
</comment>
<reference evidence="8 9" key="1">
    <citation type="submission" date="2019-03" db="EMBL/GenBank/DDBJ databases">
        <title>Genomic Encyclopedia of Type Strains, Phase IV (KMG-IV): sequencing the most valuable type-strain genomes for metagenomic binning, comparative biology and taxonomic classification.</title>
        <authorList>
            <person name="Goeker M."/>
        </authorList>
    </citation>
    <scope>NUCLEOTIDE SEQUENCE [LARGE SCALE GENOMIC DNA]</scope>
    <source>
        <strain evidence="8 9">DSM 28679</strain>
    </source>
</reference>
<keyword evidence="2 6" id="KW-0067">ATP-binding</keyword>
<protein>
    <recommendedName>
        <fullName evidence="6">ADP-dependent (S)-NAD(P)H-hydrate dehydratase</fullName>
        <ecNumber evidence="6">4.2.1.136</ecNumber>
    </recommendedName>
    <alternativeName>
        <fullName evidence="6">ADP-dependent NAD(P)HX dehydratase</fullName>
    </alternativeName>
</protein>
<evidence type="ECO:0000259" key="7">
    <source>
        <dbReference type="PROSITE" id="PS51383"/>
    </source>
</evidence>
<dbReference type="PROSITE" id="PS51383">
    <property type="entry name" value="YJEF_C_3"/>
    <property type="match status" value="1"/>
</dbReference>
<evidence type="ECO:0000256" key="4">
    <source>
        <dbReference type="ARBA" id="ARBA00023027"/>
    </source>
</evidence>
<keyword evidence="5 6" id="KW-0456">Lyase</keyword>
<dbReference type="GO" id="GO:0052856">
    <property type="term" value="F:NAD(P)HX epimerase activity"/>
    <property type="evidence" value="ECO:0007669"/>
    <property type="project" value="TreeGrafter"/>
</dbReference>
<feature type="binding site" evidence="6">
    <location>
        <position position="41"/>
    </location>
    <ligand>
        <name>(6S)-NADPHX</name>
        <dbReference type="ChEBI" id="CHEBI:64076"/>
    </ligand>
</feature>
<sequence length="278" mass="28428">MTTIELNEENLPRLAPRPCDCHKGQLGHAVIVAGGAGMGGAGLLAAQACLRLGAGLVSLLTHPDHVAASLARQPEVMVHGVTTAAGLQPLLPQATVLLLGPGLGQTGQAADMLEAAAGSPVVQVWDADALNLLALQPERFIAAGPRILTPHPGEAARLLGWSAGEVQAQREQAALQLARQYQSVVVLKGHGSLIADPGGQLLVCRHGHPVMAGPGFGDVLGGVITAFVAQGMSSVDAACLAVWLHARAGERLAAQGRGVIASDLLTPMRALLEAWSPV</sequence>
<comment type="similarity">
    <text evidence="6">Belongs to the NnrD/CARKD family.</text>
</comment>
<comment type="catalytic activity">
    <reaction evidence="6">
        <text>(6S)-NADPHX + ADP = AMP + phosphate + NADPH + H(+)</text>
        <dbReference type="Rhea" id="RHEA:32235"/>
        <dbReference type="ChEBI" id="CHEBI:15378"/>
        <dbReference type="ChEBI" id="CHEBI:43474"/>
        <dbReference type="ChEBI" id="CHEBI:57783"/>
        <dbReference type="ChEBI" id="CHEBI:64076"/>
        <dbReference type="ChEBI" id="CHEBI:456215"/>
        <dbReference type="ChEBI" id="CHEBI:456216"/>
        <dbReference type="EC" id="4.2.1.136"/>
    </reaction>
</comment>
<accession>A0A4R6TVI2</accession>
<keyword evidence="9" id="KW-1185">Reference proteome</keyword>
<keyword evidence="8" id="KW-0808">Transferase</keyword>
<organism evidence="8 9">
    <name type="scientific">Thiopseudomonas denitrificans</name>
    <dbReference type="NCBI Taxonomy" id="1501432"/>
    <lineage>
        <taxon>Bacteria</taxon>
        <taxon>Pseudomonadati</taxon>
        <taxon>Pseudomonadota</taxon>
        <taxon>Gammaproteobacteria</taxon>
        <taxon>Pseudomonadales</taxon>
        <taxon>Pseudomonadaceae</taxon>
        <taxon>Thiopseudomonas</taxon>
    </lineage>
</organism>
<dbReference type="InterPro" id="IPR000631">
    <property type="entry name" value="CARKD"/>
</dbReference>
<feature type="binding site" evidence="6">
    <location>
        <position position="218"/>
    </location>
    <ligand>
        <name>(6S)-NADPHX</name>
        <dbReference type="ChEBI" id="CHEBI:64076"/>
    </ligand>
</feature>
<keyword evidence="4 6" id="KW-0520">NAD</keyword>
<feature type="domain" description="YjeF C-terminal" evidence="7">
    <location>
        <begin position="6"/>
        <end position="275"/>
    </location>
</feature>
<dbReference type="Gene3D" id="3.40.1190.20">
    <property type="match status" value="1"/>
</dbReference>
<comment type="function">
    <text evidence="6">Catalyzes the dehydration of the S-form of NAD(P)HX at the expense of ADP, which is converted to AMP. Together with NAD(P)HX epimerase, which catalyzes the epimerization of the S- and R-forms, the enzyme allows the repair of both epimers of NAD(P)HX, a damaged form of NAD(P)H that is a result of enzymatic or heat-dependent hydration.</text>
</comment>
<comment type="subunit">
    <text evidence="6">Homotetramer.</text>
</comment>
<evidence type="ECO:0000313" key="8">
    <source>
        <dbReference type="EMBL" id="TDQ36682.1"/>
    </source>
</evidence>
<evidence type="ECO:0000256" key="2">
    <source>
        <dbReference type="ARBA" id="ARBA00022840"/>
    </source>
</evidence>
<dbReference type="GO" id="GO:0110051">
    <property type="term" value="P:metabolite repair"/>
    <property type="evidence" value="ECO:0007669"/>
    <property type="project" value="TreeGrafter"/>
</dbReference>
<proteinExistence type="inferred from homology"/>
<gene>
    <name evidence="6" type="primary">nnrD</name>
    <name evidence="8" type="ORF">DFQ45_11163</name>
</gene>
<dbReference type="GO" id="GO:0005524">
    <property type="term" value="F:ATP binding"/>
    <property type="evidence" value="ECO:0007669"/>
    <property type="project" value="UniProtKB-KW"/>
</dbReference>